<evidence type="ECO:0000256" key="1">
    <source>
        <dbReference type="SAM" id="Phobius"/>
    </source>
</evidence>
<keyword evidence="1" id="KW-0812">Transmembrane</keyword>
<dbReference type="Gene3D" id="1.20.1070.10">
    <property type="entry name" value="Rhodopsin 7-helix transmembrane proteins"/>
    <property type="match status" value="1"/>
</dbReference>
<feature type="transmembrane region" description="Helical" evidence="1">
    <location>
        <begin position="246"/>
        <end position="272"/>
    </location>
</feature>
<keyword evidence="1" id="KW-0472">Membrane</keyword>
<dbReference type="AlphaFoldDB" id="A0AAD4MS39"/>
<dbReference type="SUPFAM" id="SSF81321">
    <property type="entry name" value="Family A G protein-coupled receptor-like"/>
    <property type="match status" value="1"/>
</dbReference>
<evidence type="ECO:0000313" key="3">
    <source>
        <dbReference type="Proteomes" id="UP001201812"/>
    </source>
</evidence>
<feature type="transmembrane region" description="Helical" evidence="1">
    <location>
        <begin position="128"/>
        <end position="151"/>
    </location>
</feature>
<feature type="transmembrane region" description="Helical" evidence="1">
    <location>
        <begin position="195"/>
        <end position="218"/>
    </location>
</feature>
<feature type="transmembrane region" description="Helical" evidence="1">
    <location>
        <begin position="14"/>
        <end position="33"/>
    </location>
</feature>
<dbReference type="InterPro" id="IPR019421">
    <property type="entry name" value="7TM_GPCR_serpentine_rcpt_Srd"/>
</dbReference>
<name>A0AAD4MS39_9BILA</name>
<dbReference type="Pfam" id="PF10317">
    <property type="entry name" value="7TM_GPCR_Srd"/>
    <property type="match status" value="1"/>
</dbReference>
<reference evidence="2" key="1">
    <citation type="submission" date="2022-01" db="EMBL/GenBank/DDBJ databases">
        <title>Genome Sequence Resource for Two Populations of Ditylenchus destructor, the Migratory Endoparasitic Phytonematode.</title>
        <authorList>
            <person name="Zhang H."/>
            <person name="Lin R."/>
            <person name="Xie B."/>
        </authorList>
    </citation>
    <scope>NUCLEOTIDE SEQUENCE</scope>
    <source>
        <strain evidence="2">BazhouSP</strain>
    </source>
</reference>
<dbReference type="PANTHER" id="PTHR22943:SF248">
    <property type="entry name" value="SEVEN TM RECEPTOR"/>
    <property type="match status" value="1"/>
</dbReference>
<keyword evidence="1" id="KW-1133">Transmembrane helix</keyword>
<proteinExistence type="predicted"/>
<feature type="transmembrane region" description="Helical" evidence="1">
    <location>
        <begin position="90"/>
        <end position="116"/>
    </location>
</feature>
<sequence length="339" mass="38569">MSIAVSAVHETNCWIVVTLGLVLNSVLIFLIFKQTSKEMRIYSRILLQTAFIDFCCLLTTAFVQPIYLMYNGHNVVITNGLLRSFGQSWAFVMTMWWFFIGCFSIISNCVPFIYRYLVLCREKVISPLCYASILLVCVLFSIIFVGAVIWATHPDDEQLMKINLTTMELSNFLNQPNDMAPLRIGFMVKADNYRWAISSLYGMSLEIVCYIIIFICGVKIKRNVRAAIFAGCYNPRLMEVNRQLSVVLLFQTILPAFELGPSMACLITSVFFGSSTNIYFISFATLSMQWIAVLNPLVTIIVVKPYRNYFLPRKNSISPNSSLMRRPYSGNVVHPVTLS</sequence>
<dbReference type="Proteomes" id="UP001201812">
    <property type="component" value="Unassembled WGS sequence"/>
</dbReference>
<feature type="transmembrane region" description="Helical" evidence="1">
    <location>
        <begin position="45"/>
        <end position="70"/>
    </location>
</feature>
<dbReference type="EMBL" id="JAKKPZ010000179">
    <property type="protein sequence ID" value="KAI1699451.1"/>
    <property type="molecule type" value="Genomic_DNA"/>
</dbReference>
<dbReference type="PANTHER" id="PTHR22943">
    <property type="entry name" value="7-TRANSMEMBRANE DOMAIN RECEPTOR C.ELEGANS"/>
    <property type="match status" value="1"/>
</dbReference>
<comment type="caution">
    <text evidence="2">The sequence shown here is derived from an EMBL/GenBank/DDBJ whole genome shotgun (WGS) entry which is preliminary data.</text>
</comment>
<keyword evidence="3" id="KW-1185">Reference proteome</keyword>
<accession>A0AAD4MS39</accession>
<protein>
    <submittedName>
        <fullName evidence="2">Serpentine type 7TM GPCR chemoreceptor srd domain-containing protein</fullName>
    </submittedName>
</protein>
<gene>
    <name evidence="2" type="ORF">DdX_17330</name>
</gene>
<evidence type="ECO:0000313" key="2">
    <source>
        <dbReference type="EMBL" id="KAI1699451.1"/>
    </source>
</evidence>
<organism evidence="2 3">
    <name type="scientific">Ditylenchus destructor</name>
    <dbReference type="NCBI Taxonomy" id="166010"/>
    <lineage>
        <taxon>Eukaryota</taxon>
        <taxon>Metazoa</taxon>
        <taxon>Ecdysozoa</taxon>
        <taxon>Nematoda</taxon>
        <taxon>Chromadorea</taxon>
        <taxon>Rhabditida</taxon>
        <taxon>Tylenchina</taxon>
        <taxon>Tylenchomorpha</taxon>
        <taxon>Sphaerularioidea</taxon>
        <taxon>Anguinidae</taxon>
        <taxon>Anguininae</taxon>
        <taxon>Ditylenchus</taxon>
    </lineage>
</organism>
<feature type="transmembrane region" description="Helical" evidence="1">
    <location>
        <begin position="278"/>
        <end position="303"/>
    </location>
</feature>